<feature type="transmembrane region" description="Helical" evidence="1">
    <location>
        <begin position="6"/>
        <end position="26"/>
    </location>
</feature>
<evidence type="ECO:0000256" key="1">
    <source>
        <dbReference type="SAM" id="Phobius"/>
    </source>
</evidence>
<reference evidence="2 3" key="1">
    <citation type="submission" date="2017-03" db="EMBL/GenBank/DDBJ databases">
        <title>Genome analysis of strain PAMC 26510.</title>
        <authorList>
            <person name="Oh H.-M."/>
            <person name="Yang J.-A."/>
        </authorList>
    </citation>
    <scope>NUCLEOTIDE SEQUENCE [LARGE SCALE GENOMIC DNA]</scope>
    <source>
        <strain evidence="2 3">PAMC 26510</strain>
    </source>
</reference>
<organism evidence="2 3">
    <name type="scientific">Caballeronia sordidicola</name>
    <name type="common">Burkholderia sordidicola</name>
    <dbReference type="NCBI Taxonomy" id="196367"/>
    <lineage>
        <taxon>Bacteria</taxon>
        <taxon>Pseudomonadati</taxon>
        <taxon>Pseudomonadota</taxon>
        <taxon>Betaproteobacteria</taxon>
        <taxon>Burkholderiales</taxon>
        <taxon>Burkholderiaceae</taxon>
        <taxon>Caballeronia</taxon>
    </lineage>
</organism>
<gene>
    <name evidence="2" type="ORF">PAMC26510_29525</name>
</gene>
<keyword evidence="1" id="KW-0472">Membrane</keyword>
<comment type="caution">
    <text evidence="2">The sequence shown here is derived from an EMBL/GenBank/DDBJ whole genome shotgun (WGS) entry which is preliminary data.</text>
</comment>
<dbReference type="Proteomes" id="UP000194546">
    <property type="component" value="Unassembled WGS sequence"/>
</dbReference>
<name>A0A242MBQ9_CABSO</name>
<keyword evidence="1" id="KW-1133">Transmembrane helix</keyword>
<dbReference type="RefSeq" id="WP_062001160.1">
    <property type="nucleotide sequence ID" value="NZ_NBTY01000175.1"/>
</dbReference>
<proteinExistence type="predicted"/>
<dbReference type="AlphaFoldDB" id="A0A242MBQ9"/>
<protein>
    <submittedName>
        <fullName evidence="2">Uncharacterized protein</fullName>
    </submittedName>
</protein>
<keyword evidence="1" id="KW-0812">Transmembrane</keyword>
<accession>A0A242MBQ9</accession>
<evidence type="ECO:0000313" key="2">
    <source>
        <dbReference type="EMBL" id="OTP68173.1"/>
    </source>
</evidence>
<evidence type="ECO:0000313" key="3">
    <source>
        <dbReference type="Proteomes" id="UP000194546"/>
    </source>
</evidence>
<dbReference type="EMBL" id="NBTY01000175">
    <property type="protein sequence ID" value="OTP68173.1"/>
    <property type="molecule type" value="Genomic_DNA"/>
</dbReference>
<sequence>MNPIWYEIPSVIVVLVFVGIVLIRAFTAPVSQDDDRIDIFMRRQLPGGASAADARPTEKSQPR</sequence>